<dbReference type="STRING" id="1104324.P186_2707"/>
<dbReference type="eggNOG" id="arCOG07691">
    <property type="taxonomic scope" value="Archaea"/>
</dbReference>
<protein>
    <submittedName>
        <fullName evidence="1">Uncharacterized protein</fullName>
    </submittedName>
</protein>
<dbReference type="KEGG" id="pyr:P186_2707"/>
<dbReference type="RefSeq" id="WP_014289916.1">
    <property type="nucleotide sequence ID" value="NC_016645.1"/>
</dbReference>
<sequence length="74" mass="8043">MWDSRLASTTDAAAYALGDPLGFPVVIGSILSPGAVEYSDVEINTLYCRGQRSLDIAPFDLVIHLSYAHRRCVS</sequence>
<name>G7VEC1_9CREN</name>
<keyword evidence="2" id="KW-1185">Reference proteome</keyword>
<gene>
    <name evidence="1" type="ORF">P186_2707</name>
</gene>
<evidence type="ECO:0000313" key="1">
    <source>
        <dbReference type="EMBL" id="AET34091.1"/>
    </source>
</evidence>
<accession>G7VEC1</accession>
<evidence type="ECO:0000313" key="2">
    <source>
        <dbReference type="Proteomes" id="UP000005867"/>
    </source>
</evidence>
<reference evidence="1 2" key="1">
    <citation type="journal article" date="2012" name="J. Bacteriol.">
        <title>Complete genome sequence of strain 1860, a crenarchaeon of the genus pyrobaculum able to grow with various electron acceptors.</title>
        <authorList>
            <person name="Mardanov A.V."/>
            <person name="Gumerov V.M."/>
            <person name="Slobodkina G.B."/>
            <person name="Beletsky A.V."/>
            <person name="Bonch-Osmolovskaya E.A."/>
            <person name="Ravin N.V."/>
            <person name="Skryabin K.G."/>
        </authorList>
    </citation>
    <scope>NUCLEOTIDE SEQUENCE [LARGE SCALE GENOMIC DNA]</scope>
    <source>
        <strain evidence="1 2">1860</strain>
    </source>
</reference>
<dbReference type="Proteomes" id="UP000005867">
    <property type="component" value="Chromosome"/>
</dbReference>
<proteinExistence type="predicted"/>
<dbReference type="EMBL" id="CP003098">
    <property type="protein sequence ID" value="AET34091.1"/>
    <property type="molecule type" value="Genomic_DNA"/>
</dbReference>
<dbReference type="BioCyc" id="PSP1104324:GJSN-2652-MONOMER"/>
<organism evidence="1 2">
    <name type="scientific">Pyrobaculum ferrireducens</name>
    <dbReference type="NCBI Taxonomy" id="1104324"/>
    <lineage>
        <taxon>Archaea</taxon>
        <taxon>Thermoproteota</taxon>
        <taxon>Thermoprotei</taxon>
        <taxon>Thermoproteales</taxon>
        <taxon>Thermoproteaceae</taxon>
        <taxon>Pyrobaculum</taxon>
    </lineage>
</organism>
<dbReference type="AlphaFoldDB" id="G7VEC1"/>
<dbReference type="HOGENOM" id="CLU_2679086_0_0_2"/>
<dbReference type="GeneID" id="43500911"/>